<gene>
    <name evidence="10" type="ORF">Y10_24400</name>
</gene>
<dbReference type="EMBL" id="BRVO01000002">
    <property type="protein sequence ID" value="GLB50072.1"/>
    <property type="molecule type" value="Genomic_DNA"/>
</dbReference>
<evidence type="ECO:0000256" key="2">
    <source>
        <dbReference type="ARBA" id="ARBA00022475"/>
    </source>
</evidence>
<dbReference type="PANTHER" id="PTHR33908:SF3">
    <property type="entry name" value="UNDECAPRENYL PHOSPHATE-ALPHA-4-AMINO-4-DEOXY-L-ARABINOSE ARABINOSYL TRANSFERASE"/>
    <property type="match status" value="1"/>
</dbReference>
<evidence type="ECO:0000259" key="9">
    <source>
        <dbReference type="Pfam" id="PF13231"/>
    </source>
</evidence>
<feature type="transmembrane region" description="Helical" evidence="8">
    <location>
        <begin position="309"/>
        <end position="328"/>
    </location>
</feature>
<feature type="transmembrane region" description="Helical" evidence="8">
    <location>
        <begin position="394"/>
        <end position="411"/>
    </location>
</feature>
<keyword evidence="3 10" id="KW-0328">Glycosyltransferase</keyword>
<dbReference type="Pfam" id="PF13231">
    <property type="entry name" value="PMT_2"/>
    <property type="match status" value="1"/>
</dbReference>
<feature type="transmembrane region" description="Helical" evidence="8">
    <location>
        <begin position="366"/>
        <end position="388"/>
    </location>
</feature>
<evidence type="ECO:0000256" key="7">
    <source>
        <dbReference type="ARBA" id="ARBA00023136"/>
    </source>
</evidence>
<evidence type="ECO:0000256" key="3">
    <source>
        <dbReference type="ARBA" id="ARBA00022676"/>
    </source>
</evidence>
<dbReference type="PANTHER" id="PTHR33908">
    <property type="entry name" value="MANNOSYLTRANSFERASE YKCB-RELATED"/>
    <property type="match status" value="1"/>
</dbReference>
<dbReference type="GO" id="GO:0016757">
    <property type="term" value="F:glycosyltransferase activity"/>
    <property type="evidence" value="ECO:0007669"/>
    <property type="project" value="UniProtKB-KW"/>
</dbReference>
<dbReference type="InterPro" id="IPR050297">
    <property type="entry name" value="LipidA_mod_glycosyltrf_83"/>
</dbReference>
<dbReference type="RefSeq" id="WP_281765687.1">
    <property type="nucleotide sequence ID" value="NZ_BRVO01000002.1"/>
</dbReference>
<evidence type="ECO:0000256" key="6">
    <source>
        <dbReference type="ARBA" id="ARBA00022989"/>
    </source>
</evidence>
<feature type="transmembrane region" description="Helical" evidence="8">
    <location>
        <begin position="12"/>
        <end position="30"/>
    </location>
</feature>
<feature type="transmembrane region" description="Helical" evidence="8">
    <location>
        <begin position="207"/>
        <end position="226"/>
    </location>
</feature>
<organism evidence="10 11">
    <name type="scientific">Neptunitalea lumnitzerae</name>
    <dbReference type="NCBI Taxonomy" id="2965509"/>
    <lineage>
        <taxon>Bacteria</taxon>
        <taxon>Pseudomonadati</taxon>
        <taxon>Bacteroidota</taxon>
        <taxon>Flavobacteriia</taxon>
        <taxon>Flavobacteriales</taxon>
        <taxon>Flavobacteriaceae</taxon>
        <taxon>Neptunitalea</taxon>
    </lineage>
</organism>
<keyword evidence="5 8" id="KW-0812">Transmembrane</keyword>
<comment type="subcellular location">
    <subcellularLocation>
        <location evidence="1">Cell membrane</location>
        <topology evidence="1">Multi-pass membrane protein</topology>
    </subcellularLocation>
</comment>
<evidence type="ECO:0000256" key="1">
    <source>
        <dbReference type="ARBA" id="ARBA00004651"/>
    </source>
</evidence>
<feature type="domain" description="Glycosyltransferase RgtA/B/C/D-like" evidence="9">
    <location>
        <begin position="62"/>
        <end position="223"/>
    </location>
</feature>
<evidence type="ECO:0000256" key="5">
    <source>
        <dbReference type="ARBA" id="ARBA00022692"/>
    </source>
</evidence>
<keyword evidence="11" id="KW-1185">Reference proteome</keyword>
<comment type="caution">
    <text evidence="10">The sequence shown here is derived from an EMBL/GenBank/DDBJ whole genome shotgun (WGS) entry which is preliminary data.</text>
</comment>
<feature type="transmembrane region" description="Helical" evidence="8">
    <location>
        <begin position="334"/>
        <end position="354"/>
    </location>
</feature>
<keyword evidence="6 8" id="KW-1133">Transmembrane helix</keyword>
<evidence type="ECO:0000313" key="11">
    <source>
        <dbReference type="Proteomes" id="UP001143543"/>
    </source>
</evidence>
<feature type="transmembrane region" description="Helical" evidence="8">
    <location>
        <begin position="83"/>
        <end position="104"/>
    </location>
</feature>
<accession>A0ABQ5MKZ1</accession>
<feature type="transmembrane region" description="Helical" evidence="8">
    <location>
        <begin position="270"/>
        <end position="289"/>
    </location>
</feature>
<evidence type="ECO:0000256" key="4">
    <source>
        <dbReference type="ARBA" id="ARBA00022679"/>
    </source>
</evidence>
<feature type="transmembrane region" description="Helical" evidence="8">
    <location>
        <begin position="423"/>
        <end position="441"/>
    </location>
</feature>
<dbReference type="InterPro" id="IPR038731">
    <property type="entry name" value="RgtA/B/C-like"/>
</dbReference>
<evidence type="ECO:0000313" key="10">
    <source>
        <dbReference type="EMBL" id="GLB50072.1"/>
    </source>
</evidence>
<reference evidence="10" key="1">
    <citation type="submission" date="2022-07" db="EMBL/GenBank/DDBJ databases">
        <title>Taxonomy of Novel Oxalotrophic and Methylotrophic Bacteria.</title>
        <authorList>
            <person name="Sahin N."/>
            <person name="Tani A."/>
        </authorList>
    </citation>
    <scope>NUCLEOTIDE SEQUENCE</scope>
    <source>
        <strain evidence="10">Y10</strain>
    </source>
</reference>
<sequence>MKNIIFSKSYIILYILIIFVYALGTFIPLIENDSAQHAVMAMRMHLYNDYLNLYRGIDPYLDKPHMHFWLAALSYKIFGLNQFAYRIPALIFTAIGAFSCFKLFQDLYKDKEKAHWASLVFLTVQAIFLANHDVRTDAVLTGTVILSLWQLYRFLTFHKTSEIVIGAFAMGIAFSCKGLLGLVVIGLSLLSHLAYTRTWKALLTPKLLIGVMVFLATITPVLYAFYVQYDLHPELAINGVNNISGIKFILWDQSFNRMTAHGYVPDSPDYFFFFHTILWVFLPWPLIFYTGLFNRIARLVKNKFQQTEYLEWITTGGIILTLLIISASKTKLPHYLNSLLPSMAILTAGFVFYLHKTKQQKVLTYLLYTSYFVLGVATLGVIGLLFFTFGFPKWYILLSTSVVIALIVLFIKSNQLTSKKIIVITALTGILINITMNGYFYQHLLEYQSGKFMAAYIHNELDDEQVFIIDREYRWSLDFYSKQIVPNLSSENLVTIEQPILIATNHPEEIQETIKGHNLKMELVKTFDDFRITRVSLKFLNPNKRAKQVGEAYLYRIIPIKSRFQR</sequence>
<dbReference type="Proteomes" id="UP001143543">
    <property type="component" value="Unassembled WGS sequence"/>
</dbReference>
<protein>
    <submittedName>
        <fullName evidence="10">Dolichyl-phosphate-mannose--protein mannosyltransferase</fullName>
    </submittedName>
</protein>
<proteinExistence type="predicted"/>
<feature type="transmembrane region" description="Helical" evidence="8">
    <location>
        <begin position="163"/>
        <end position="195"/>
    </location>
</feature>
<keyword evidence="4" id="KW-0808">Transferase</keyword>
<keyword evidence="2" id="KW-1003">Cell membrane</keyword>
<keyword evidence="7 8" id="KW-0472">Membrane</keyword>
<feature type="transmembrane region" description="Helical" evidence="8">
    <location>
        <begin position="116"/>
        <end position="132"/>
    </location>
</feature>
<name>A0ABQ5MKZ1_9FLAO</name>
<evidence type="ECO:0000256" key="8">
    <source>
        <dbReference type="SAM" id="Phobius"/>
    </source>
</evidence>